<evidence type="ECO:0000313" key="2">
    <source>
        <dbReference type="EMBL" id="KAA6343103.1"/>
    </source>
</evidence>
<comment type="caution">
    <text evidence="2">The sequence shown here is derived from an EMBL/GenBank/DDBJ whole genome shotgun (WGS) entry which is preliminary data.</text>
</comment>
<protein>
    <recommendedName>
        <fullName evidence="3">Phage virion morphogenesis protein</fullName>
    </recommendedName>
</protein>
<sequence>MNLDEFNRLIATKRRELDNLMRRTLPIKVGNLAKAHFQDNIRQESFTNNGKNPWSKTKRQQAGGKSAAGNYGALQSGRNHLYNSIKYVPSDYQVKVSNELKYAPVHNWGGITHPNVTLKMRKWAWRNYFEQTGIKKSDSKKEKKEKAESASDSAKKWKALALTKKEKLDIKIPQRQFLGESKELSEEIRQTMDKEIRNILNS</sequence>
<accession>A0A5J4SCS5</accession>
<gene>
    <name evidence="2" type="ORF">EZS27_009169</name>
</gene>
<organism evidence="2">
    <name type="scientific">termite gut metagenome</name>
    <dbReference type="NCBI Taxonomy" id="433724"/>
    <lineage>
        <taxon>unclassified sequences</taxon>
        <taxon>metagenomes</taxon>
        <taxon>organismal metagenomes</taxon>
    </lineage>
</organism>
<feature type="region of interest" description="Disordered" evidence="1">
    <location>
        <begin position="45"/>
        <end position="67"/>
    </location>
</feature>
<evidence type="ECO:0000256" key="1">
    <source>
        <dbReference type="SAM" id="MobiDB-lite"/>
    </source>
</evidence>
<dbReference type="InterPro" id="IPR006522">
    <property type="entry name" value="Phage_virion_morphogenesis"/>
</dbReference>
<name>A0A5J4SCS5_9ZZZZ</name>
<dbReference type="EMBL" id="SNRY01000287">
    <property type="protein sequence ID" value="KAA6343103.1"/>
    <property type="molecule type" value="Genomic_DNA"/>
</dbReference>
<reference evidence="2" key="1">
    <citation type="submission" date="2019-03" db="EMBL/GenBank/DDBJ databases">
        <title>Single cell metagenomics reveals metabolic interactions within the superorganism composed of flagellate Streblomastix strix and complex community of Bacteroidetes bacteria on its surface.</title>
        <authorList>
            <person name="Treitli S.C."/>
            <person name="Kolisko M."/>
            <person name="Husnik F."/>
            <person name="Keeling P."/>
            <person name="Hampl V."/>
        </authorList>
    </citation>
    <scope>NUCLEOTIDE SEQUENCE</scope>
    <source>
        <strain evidence="2">STM</strain>
    </source>
</reference>
<dbReference type="Pfam" id="PF05069">
    <property type="entry name" value="Phage_tail_S"/>
    <property type="match status" value="1"/>
</dbReference>
<proteinExistence type="predicted"/>
<dbReference type="AlphaFoldDB" id="A0A5J4SCS5"/>
<feature type="compositionally biased region" description="Polar residues" evidence="1">
    <location>
        <begin position="45"/>
        <end position="55"/>
    </location>
</feature>
<evidence type="ECO:0008006" key="3">
    <source>
        <dbReference type="Google" id="ProtNLM"/>
    </source>
</evidence>
<feature type="region of interest" description="Disordered" evidence="1">
    <location>
        <begin position="135"/>
        <end position="155"/>
    </location>
</feature>